<reference evidence="5" key="1">
    <citation type="submission" date="2008-08" db="EMBL/GenBank/DDBJ databases">
        <title>Complete sequence of Vibrio fischeri strain MJ11.</title>
        <authorList>
            <person name="Mandel M.J."/>
            <person name="Stabb E.V."/>
            <person name="Ruby E.G."/>
            <person name="Ferriera S."/>
            <person name="Johnson J."/>
            <person name="Kravitz S."/>
            <person name="Beeson K."/>
            <person name="Sutton G."/>
            <person name="Rogers Y.-H."/>
            <person name="Friedman R."/>
            <person name="Frazier M."/>
            <person name="Venter J.C."/>
        </authorList>
    </citation>
    <scope>NUCLEOTIDE SEQUENCE [LARGE SCALE GENOMIC DNA]</scope>
    <source>
        <strain evidence="5">MJ11</strain>
    </source>
</reference>
<dbReference type="PROSITE" id="PS50977">
    <property type="entry name" value="HTH_TETR_2"/>
    <property type="match status" value="1"/>
</dbReference>
<dbReference type="HOGENOM" id="CLU_069356_15_7_6"/>
<dbReference type="SUPFAM" id="SSF46689">
    <property type="entry name" value="Homeodomain-like"/>
    <property type="match status" value="1"/>
</dbReference>
<feature type="domain" description="HTH tetR-type" evidence="3">
    <location>
        <begin position="1"/>
        <end position="54"/>
    </location>
</feature>
<sequence length="181" mass="20567">MEATLAILKVSGVEGVTMRKVASMAGKSLNNVQHHFKNKEILLNNLADFYFAQCYDDIAQFSPSNRECDSKRELYEFVLFILGQSEHISDACLVFRELWAVATRNSELEDKLNQFYVSSIDRACIFWSDYDRANAEKAASLLLPYVEGYSIQHKALPVDKVQVAELLSETLYTLLTQPVND</sequence>
<reference evidence="4 5" key="2">
    <citation type="journal article" date="2009" name="Nature">
        <title>A single regulatory gene is sufficient to alter bacterial host range.</title>
        <authorList>
            <person name="Mandel M.J."/>
            <person name="Wollenberg M.S."/>
            <person name="Stabb E.V."/>
            <person name="Visick K.L."/>
            <person name="Ruby E.G."/>
        </authorList>
    </citation>
    <scope>NUCLEOTIDE SEQUENCE [LARGE SCALE GENOMIC DNA]</scope>
    <source>
        <strain evidence="4 5">MJ11</strain>
    </source>
</reference>
<gene>
    <name evidence="4" type="ordered locus">VFMJ11_2491</name>
</gene>
<dbReference type="AlphaFoldDB" id="B5FBW0"/>
<dbReference type="InterPro" id="IPR001647">
    <property type="entry name" value="HTH_TetR"/>
</dbReference>
<evidence type="ECO:0000313" key="4">
    <source>
        <dbReference type="EMBL" id="ACH67279.1"/>
    </source>
</evidence>
<dbReference type="InterPro" id="IPR009057">
    <property type="entry name" value="Homeodomain-like_sf"/>
</dbReference>
<dbReference type="Gene3D" id="1.10.357.10">
    <property type="entry name" value="Tetracycline Repressor, domain 2"/>
    <property type="match status" value="1"/>
</dbReference>
<feature type="DNA-binding region" description="H-T-H motif" evidence="2">
    <location>
        <begin position="17"/>
        <end position="36"/>
    </location>
</feature>
<evidence type="ECO:0000256" key="2">
    <source>
        <dbReference type="PROSITE-ProRule" id="PRU00335"/>
    </source>
</evidence>
<dbReference type="GO" id="GO:0003677">
    <property type="term" value="F:DNA binding"/>
    <property type="evidence" value="ECO:0007669"/>
    <property type="project" value="UniProtKB-UniRule"/>
</dbReference>
<organism evidence="4 5">
    <name type="scientific">Aliivibrio fischeri (strain MJ11)</name>
    <name type="common">Vibrio fischeri</name>
    <dbReference type="NCBI Taxonomy" id="388396"/>
    <lineage>
        <taxon>Bacteria</taxon>
        <taxon>Pseudomonadati</taxon>
        <taxon>Pseudomonadota</taxon>
        <taxon>Gammaproteobacteria</taxon>
        <taxon>Vibrionales</taxon>
        <taxon>Vibrionaceae</taxon>
        <taxon>Aliivibrio</taxon>
    </lineage>
</organism>
<dbReference type="KEGG" id="vfm:VFMJ11_2491"/>
<name>B5FBW0_ALIFM</name>
<evidence type="ECO:0000259" key="3">
    <source>
        <dbReference type="PROSITE" id="PS50977"/>
    </source>
</evidence>
<evidence type="ECO:0000256" key="1">
    <source>
        <dbReference type="ARBA" id="ARBA00023125"/>
    </source>
</evidence>
<dbReference type="EMBL" id="CP001139">
    <property type="protein sequence ID" value="ACH67279.1"/>
    <property type="molecule type" value="Genomic_DNA"/>
</dbReference>
<evidence type="ECO:0000313" key="5">
    <source>
        <dbReference type="Proteomes" id="UP000001857"/>
    </source>
</evidence>
<keyword evidence="1 2" id="KW-0238">DNA-binding</keyword>
<protein>
    <submittedName>
        <fullName evidence="4">Transcriptional regulator, TetR family</fullName>
    </submittedName>
</protein>
<dbReference type="Proteomes" id="UP000001857">
    <property type="component" value="Chromosome I"/>
</dbReference>
<accession>B5FBW0</accession>
<proteinExistence type="predicted"/>